<dbReference type="GO" id="GO:0003726">
    <property type="term" value="F:double-stranded RNA adenosine deaminase activity"/>
    <property type="evidence" value="ECO:0007669"/>
    <property type="project" value="TreeGrafter"/>
</dbReference>
<evidence type="ECO:0000313" key="5">
    <source>
        <dbReference type="Proteomes" id="UP000075883"/>
    </source>
</evidence>
<reference evidence="4" key="2">
    <citation type="submission" date="2020-05" db="UniProtKB">
        <authorList>
            <consortium name="EnsemblMetazoa"/>
        </authorList>
    </citation>
    <scope>IDENTIFICATION</scope>
    <source>
        <strain evidence="4">A-37</strain>
    </source>
</reference>
<dbReference type="Pfam" id="PF00035">
    <property type="entry name" value="dsrm"/>
    <property type="match status" value="1"/>
</dbReference>
<feature type="compositionally biased region" description="Low complexity" evidence="2">
    <location>
        <begin position="298"/>
        <end position="317"/>
    </location>
</feature>
<dbReference type="Gene3D" id="3.30.160.20">
    <property type="match status" value="1"/>
</dbReference>
<feature type="region of interest" description="Disordered" evidence="2">
    <location>
        <begin position="181"/>
        <end position="317"/>
    </location>
</feature>
<dbReference type="PANTHER" id="PTHR10910">
    <property type="entry name" value="EUKARYOTE SPECIFIC DSRNA BINDING PROTEIN"/>
    <property type="match status" value="1"/>
</dbReference>
<evidence type="ECO:0000259" key="3">
    <source>
        <dbReference type="PROSITE" id="PS50137"/>
    </source>
</evidence>
<dbReference type="PROSITE" id="PS50137">
    <property type="entry name" value="DS_RBD"/>
    <property type="match status" value="1"/>
</dbReference>
<proteinExistence type="predicted"/>
<dbReference type="GO" id="GO:0003725">
    <property type="term" value="F:double-stranded RNA binding"/>
    <property type="evidence" value="ECO:0007669"/>
    <property type="project" value="TreeGrafter"/>
</dbReference>
<protein>
    <recommendedName>
        <fullName evidence="3">DRBM domain-containing protein</fullName>
    </recommendedName>
</protein>
<dbReference type="FunFam" id="3.30.160.20:FF:000044">
    <property type="entry name" value="Uncharacterized protein, isoform I"/>
    <property type="match status" value="1"/>
</dbReference>
<feature type="compositionally biased region" description="Basic residues" evidence="2">
    <location>
        <begin position="41"/>
        <end position="57"/>
    </location>
</feature>
<name>A0A182M728_9DIPT</name>
<dbReference type="InterPro" id="IPR014720">
    <property type="entry name" value="dsRBD_dom"/>
</dbReference>
<evidence type="ECO:0000256" key="2">
    <source>
        <dbReference type="SAM" id="MobiDB-lite"/>
    </source>
</evidence>
<keyword evidence="5" id="KW-1185">Reference proteome</keyword>
<dbReference type="Proteomes" id="UP000075883">
    <property type="component" value="Unassembled WGS sequence"/>
</dbReference>
<dbReference type="AlphaFoldDB" id="A0A182M728"/>
<keyword evidence="1" id="KW-0694">RNA-binding</keyword>
<evidence type="ECO:0000256" key="1">
    <source>
        <dbReference type="PROSITE-ProRule" id="PRU00266"/>
    </source>
</evidence>
<feature type="compositionally biased region" description="Low complexity" evidence="2">
    <location>
        <begin position="197"/>
        <end position="220"/>
    </location>
</feature>
<evidence type="ECO:0000313" key="4">
    <source>
        <dbReference type="EnsemblMetazoa" id="ACUA011099-PA"/>
    </source>
</evidence>
<organism evidence="4 5">
    <name type="scientific">Anopheles culicifacies</name>
    <dbReference type="NCBI Taxonomy" id="139723"/>
    <lineage>
        <taxon>Eukaryota</taxon>
        <taxon>Metazoa</taxon>
        <taxon>Ecdysozoa</taxon>
        <taxon>Arthropoda</taxon>
        <taxon>Hexapoda</taxon>
        <taxon>Insecta</taxon>
        <taxon>Pterygota</taxon>
        <taxon>Neoptera</taxon>
        <taxon>Endopterygota</taxon>
        <taxon>Diptera</taxon>
        <taxon>Nematocera</taxon>
        <taxon>Culicoidea</taxon>
        <taxon>Culicidae</taxon>
        <taxon>Anophelinae</taxon>
        <taxon>Anopheles</taxon>
        <taxon>culicifacies species complex</taxon>
    </lineage>
</organism>
<dbReference type="SUPFAM" id="SSF54768">
    <property type="entry name" value="dsRNA-binding domain-like"/>
    <property type="match status" value="1"/>
</dbReference>
<accession>A0A182M728</accession>
<feature type="domain" description="DRBM" evidence="3">
    <location>
        <begin position="63"/>
        <end position="139"/>
    </location>
</feature>
<feature type="compositionally biased region" description="Low complexity" evidence="2">
    <location>
        <begin position="246"/>
        <end position="260"/>
    </location>
</feature>
<dbReference type="GO" id="GO:0005737">
    <property type="term" value="C:cytoplasm"/>
    <property type="evidence" value="ECO:0007669"/>
    <property type="project" value="TreeGrafter"/>
</dbReference>
<sequence length="440" mass="47559">MNTSATTNTNNKINISNNNAINDKNNTSYPSSAMLSPSPRRGTKRKITPAIRKRRKLQNTPKSGESRLEQVPQTKNTVAVLNELKRNLVYKVESQTGPVHAPLFTISVVVDGQKFVGTGPSKKLARVAAAASALRSFIQFKDGATLTPIEPLQNVDFTSDDPMIENSIFPLSDSVPGLQEKIVATGGGGGGKPVPENNTVNSNNSLHNNNNSNNHNNNTSGKSPYSNSISNSIKPIANRQCDFSGNSNTVHVHNNSNSNSKGAVVPSNGNNWQRKEAIATGSSSAVHSTADNERQSAAEKATAAAASTTPPSSAVSSNINATVRTAPAAASSIVTNSNCKYYYATILIFPFPVSPAFPQTTPSTYPLIPKQNIMCMFFPAHLDNRLCFPYCCSRPIVSSSILWRRKKKRCKTCCVVAFYCKSSFVFRVTAVFNRFTSERF</sequence>
<feature type="compositionally biased region" description="Low complexity" evidence="2">
    <location>
        <begin position="1"/>
        <end position="28"/>
    </location>
</feature>
<dbReference type="GO" id="GO:0005730">
    <property type="term" value="C:nucleolus"/>
    <property type="evidence" value="ECO:0007669"/>
    <property type="project" value="TreeGrafter"/>
</dbReference>
<dbReference type="SMART" id="SM00358">
    <property type="entry name" value="DSRM"/>
    <property type="match status" value="1"/>
</dbReference>
<feature type="compositionally biased region" description="Polar residues" evidence="2">
    <location>
        <begin position="280"/>
        <end position="289"/>
    </location>
</feature>
<reference evidence="5" key="1">
    <citation type="submission" date="2013-09" db="EMBL/GenBank/DDBJ databases">
        <title>The Genome Sequence of Anopheles culicifacies species A.</title>
        <authorList>
            <consortium name="The Broad Institute Genomics Platform"/>
            <person name="Neafsey D.E."/>
            <person name="Besansky N."/>
            <person name="Howell P."/>
            <person name="Walton C."/>
            <person name="Young S.K."/>
            <person name="Zeng Q."/>
            <person name="Gargeya S."/>
            <person name="Fitzgerald M."/>
            <person name="Haas B."/>
            <person name="Abouelleil A."/>
            <person name="Allen A.W."/>
            <person name="Alvarado L."/>
            <person name="Arachchi H.M."/>
            <person name="Berlin A.M."/>
            <person name="Chapman S.B."/>
            <person name="Gainer-Dewar J."/>
            <person name="Goldberg J."/>
            <person name="Griggs A."/>
            <person name="Gujja S."/>
            <person name="Hansen M."/>
            <person name="Howarth C."/>
            <person name="Imamovic A."/>
            <person name="Ireland A."/>
            <person name="Larimer J."/>
            <person name="McCowan C."/>
            <person name="Murphy C."/>
            <person name="Pearson M."/>
            <person name="Poon T.W."/>
            <person name="Priest M."/>
            <person name="Roberts A."/>
            <person name="Saif S."/>
            <person name="Shea T."/>
            <person name="Sisk P."/>
            <person name="Sykes S."/>
            <person name="Wortman J."/>
            <person name="Nusbaum C."/>
            <person name="Birren B."/>
        </authorList>
    </citation>
    <scope>NUCLEOTIDE SEQUENCE [LARGE SCALE GENOMIC DNA]</scope>
    <source>
        <strain evidence="5">A-37</strain>
    </source>
</reference>
<dbReference type="STRING" id="139723.A0A182M728"/>
<dbReference type="EnsemblMetazoa" id="ACUA011099-RA">
    <property type="protein sequence ID" value="ACUA011099-PA"/>
    <property type="gene ID" value="ACUA011099"/>
</dbReference>
<dbReference type="EMBL" id="AXCM01001441">
    <property type="status" value="NOT_ANNOTATED_CDS"/>
    <property type="molecule type" value="Genomic_DNA"/>
</dbReference>
<dbReference type="GO" id="GO:0008251">
    <property type="term" value="F:tRNA-specific adenosine deaminase activity"/>
    <property type="evidence" value="ECO:0007669"/>
    <property type="project" value="TreeGrafter"/>
</dbReference>
<dbReference type="VEuPathDB" id="VectorBase:ACUA011099"/>
<dbReference type="GO" id="GO:0006396">
    <property type="term" value="P:RNA processing"/>
    <property type="evidence" value="ECO:0007669"/>
    <property type="project" value="TreeGrafter"/>
</dbReference>
<dbReference type="GO" id="GO:0006382">
    <property type="term" value="P:adenosine to inosine editing"/>
    <property type="evidence" value="ECO:0007669"/>
    <property type="project" value="TreeGrafter"/>
</dbReference>
<feature type="region of interest" description="Disordered" evidence="2">
    <location>
        <begin position="1"/>
        <end position="70"/>
    </location>
</feature>
<feature type="compositionally biased region" description="Polar residues" evidence="2">
    <location>
        <begin position="221"/>
        <end position="233"/>
    </location>
</feature>
<dbReference type="GO" id="GO:0010468">
    <property type="term" value="P:regulation of gene expression"/>
    <property type="evidence" value="ECO:0007669"/>
    <property type="project" value="UniProtKB-ARBA"/>
</dbReference>
<dbReference type="PANTHER" id="PTHR10910:SF62">
    <property type="entry name" value="AT07585P-RELATED"/>
    <property type="match status" value="1"/>
</dbReference>